<dbReference type="GO" id="GO:0010043">
    <property type="term" value="P:response to zinc ion"/>
    <property type="evidence" value="ECO:0007669"/>
    <property type="project" value="TreeGrafter"/>
</dbReference>
<comment type="similarity">
    <text evidence="2 6">Belongs to the ABC-3 integral membrane protein family.</text>
</comment>
<dbReference type="InterPro" id="IPR001626">
    <property type="entry name" value="ABC_TroCD"/>
</dbReference>
<evidence type="ECO:0000256" key="3">
    <source>
        <dbReference type="ARBA" id="ARBA00022692"/>
    </source>
</evidence>
<dbReference type="Proteomes" id="UP000237040">
    <property type="component" value="Unassembled WGS sequence"/>
</dbReference>
<dbReference type="EMBL" id="PNIL01000049">
    <property type="protein sequence ID" value="PMP67346.1"/>
    <property type="molecule type" value="Genomic_DNA"/>
</dbReference>
<evidence type="ECO:0000256" key="1">
    <source>
        <dbReference type="ARBA" id="ARBA00004141"/>
    </source>
</evidence>
<feature type="transmembrane region" description="Helical" evidence="7">
    <location>
        <begin position="39"/>
        <end position="63"/>
    </location>
</feature>
<dbReference type="AlphaFoldDB" id="A0A2J6WEB9"/>
<sequence>MYFLRKTLQVFLERMFQLTSIRFVRKEGRASFTKTMNPIIIRSLIAGVLTSFLCALIGVFVVLRKMSFFAHAVSHASLAGVALAYLTNTNPFVGAIGVGLLTGVGVSYFVEKSQLFSDTIIGILLPFSMSIGLILVSFVKGYKPDLMSYLFGDILSTSKFDIYLIIAISIPVIIITAILMKRFILISVDIDLAKIRGYNVILIDYIFMAILSLIVLISTKIVGIILVSALVVIPPATALNISRNMRETFIYSVIFGIAGSILGIGASYILNLPTGPAIIFVISVIFLLSLLFKKS</sequence>
<dbReference type="Proteomes" id="UP000236910">
    <property type="component" value="Unassembled WGS sequence"/>
</dbReference>
<organism evidence="8 11">
    <name type="scientific">Caldisericum exile</name>
    <dbReference type="NCBI Taxonomy" id="693075"/>
    <lineage>
        <taxon>Bacteria</taxon>
        <taxon>Pseudomonadati</taxon>
        <taxon>Caldisericota/Cryosericota group</taxon>
        <taxon>Caldisericota</taxon>
        <taxon>Caldisericia</taxon>
        <taxon>Caldisericales</taxon>
        <taxon>Caldisericaceae</taxon>
        <taxon>Caldisericum</taxon>
    </lineage>
</organism>
<feature type="transmembrane region" description="Helical" evidence="7">
    <location>
        <begin position="248"/>
        <end position="269"/>
    </location>
</feature>
<dbReference type="GO" id="GO:0043190">
    <property type="term" value="C:ATP-binding cassette (ABC) transporter complex"/>
    <property type="evidence" value="ECO:0007669"/>
    <property type="project" value="InterPro"/>
</dbReference>
<dbReference type="PANTHER" id="PTHR30477:SF0">
    <property type="entry name" value="METAL TRANSPORT SYSTEM MEMBRANE PROTEIN TM_0125-RELATED"/>
    <property type="match status" value="1"/>
</dbReference>
<keyword evidence="6" id="KW-0813">Transport</keyword>
<feature type="transmembrane region" description="Helical" evidence="7">
    <location>
        <begin position="92"/>
        <end position="110"/>
    </location>
</feature>
<evidence type="ECO:0000313" key="11">
    <source>
        <dbReference type="Proteomes" id="UP000237040"/>
    </source>
</evidence>
<dbReference type="CDD" id="cd06550">
    <property type="entry name" value="TM_ABC_iron-siderophores_like"/>
    <property type="match status" value="1"/>
</dbReference>
<evidence type="ECO:0000256" key="2">
    <source>
        <dbReference type="ARBA" id="ARBA00008034"/>
    </source>
</evidence>
<feature type="transmembrane region" description="Helical" evidence="7">
    <location>
        <begin position="275"/>
        <end position="292"/>
    </location>
</feature>
<dbReference type="PANTHER" id="PTHR30477">
    <property type="entry name" value="ABC-TRANSPORTER METAL-BINDING PROTEIN"/>
    <property type="match status" value="1"/>
</dbReference>
<dbReference type="Gene3D" id="1.10.3470.10">
    <property type="entry name" value="ABC transporter involved in vitamin B12 uptake, BtuC"/>
    <property type="match status" value="1"/>
</dbReference>
<feature type="transmembrane region" description="Helical" evidence="7">
    <location>
        <begin position="162"/>
        <end position="185"/>
    </location>
</feature>
<keyword evidence="3 6" id="KW-0812">Transmembrane</keyword>
<feature type="transmembrane region" description="Helical" evidence="7">
    <location>
        <begin position="122"/>
        <end position="142"/>
    </location>
</feature>
<dbReference type="GO" id="GO:0055085">
    <property type="term" value="P:transmembrane transport"/>
    <property type="evidence" value="ECO:0007669"/>
    <property type="project" value="InterPro"/>
</dbReference>
<feature type="transmembrane region" description="Helical" evidence="7">
    <location>
        <begin position="197"/>
        <end position="215"/>
    </location>
</feature>
<dbReference type="EMBL" id="PNIX01000127">
    <property type="protein sequence ID" value="PMP83206.1"/>
    <property type="molecule type" value="Genomic_DNA"/>
</dbReference>
<evidence type="ECO:0000256" key="4">
    <source>
        <dbReference type="ARBA" id="ARBA00022989"/>
    </source>
</evidence>
<evidence type="ECO:0000256" key="7">
    <source>
        <dbReference type="SAM" id="Phobius"/>
    </source>
</evidence>
<dbReference type="SUPFAM" id="SSF81345">
    <property type="entry name" value="ABC transporter involved in vitamin B12 uptake, BtuC"/>
    <property type="match status" value="1"/>
</dbReference>
<evidence type="ECO:0000313" key="8">
    <source>
        <dbReference type="EMBL" id="PMP67346.1"/>
    </source>
</evidence>
<keyword evidence="5 7" id="KW-0472">Membrane</keyword>
<reference evidence="10 11" key="1">
    <citation type="submission" date="2018-01" db="EMBL/GenBank/DDBJ databases">
        <title>Metagenomic assembled genomes from two thermal pools in the Uzon Caldera, Kamchatka, Russia.</title>
        <authorList>
            <person name="Wilkins L."/>
            <person name="Ettinger C."/>
        </authorList>
    </citation>
    <scope>NUCLEOTIDE SEQUENCE [LARGE SCALE GENOMIC DNA]</scope>
    <source>
        <strain evidence="9">ARK-10</strain>
        <strain evidence="8">ZAV-07</strain>
    </source>
</reference>
<proteinExistence type="inferred from homology"/>
<evidence type="ECO:0000313" key="9">
    <source>
        <dbReference type="EMBL" id="PMP83206.1"/>
    </source>
</evidence>
<feature type="transmembrane region" description="Helical" evidence="7">
    <location>
        <begin position="221"/>
        <end position="241"/>
    </location>
</feature>
<name>A0A2J6WEB9_9BACT</name>
<comment type="caution">
    <text evidence="8">The sequence shown here is derived from an EMBL/GenBank/DDBJ whole genome shotgun (WGS) entry which is preliminary data.</text>
</comment>
<dbReference type="Pfam" id="PF00950">
    <property type="entry name" value="ABC-3"/>
    <property type="match status" value="1"/>
</dbReference>
<dbReference type="InterPro" id="IPR037294">
    <property type="entry name" value="ABC_BtuC-like"/>
</dbReference>
<gene>
    <name evidence="9" type="ORF">C0175_02195</name>
    <name evidence="8" type="ORF">C0189_03250</name>
</gene>
<keyword evidence="4 7" id="KW-1133">Transmembrane helix</keyword>
<protein>
    <submittedName>
        <fullName evidence="8">ABC transporter permease</fullName>
    </submittedName>
</protein>
<evidence type="ECO:0000313" key="10">
    <source>
        <dbReference type="Proteomes" id="UP000236910"/>
    </source>
</evidence>
<accession>A0A2J6WEB9</accession>
<comment type="subcellular location">
    <subcellularLocation>
        <location evidence="6">Cell membrane</location>
        <topology evidence="6">Multi-pass membrane protein</topology>
    </subcellularLocation>
    <subcellularLocation>
        <location evidence="1">Membrane</location>
        <topology evidence="1">Multi-pass membrane protein</topology>
    </subcellularLocation>
</comment>
<evidence type="ECO:0000256" key="6">
    <source>
        <dbReference type="RuleBase" id="RU003943"/>
    </source>
</evidence>
<evidence type="ECO:0000256" key="5">
    <source>
        <dbReference type="ARBA" id="ARBA00023136"/>
    </source>
</evidence>